<keyword evidence="9" id="KW-1185">Reference proteome</keyword>
<dbReference type="InterPro" id="IPR029319">
    <property type="entry name" value="DNA_ligase_OB"/>
</dbReference>
<dbReference type="CDD" id="cd07896">
    <property type="entry name" value="Adenylation_kDNA_ligase_like"/>
    <property type="match status" value="1"/>
</dbReference>
<feature type="region of interest" description="Disordered" evidence="6">
    <location>
        <begin position="143"/>
        <end position="279"/>
    </location>
</feature>
<evidence type="ECO:0000313" key="8">
    <source>
        <dbReference type="EMBL" id="PWZ00472.1"/>
    </source>
</evidence>
<keyword evidence="2" id="KW-0436">Ligase</keyword>
<evidence type="ECO:0000256" key="3">
    <source>
        <dbReference type="ARBA" id="ARBA00022705"/>
    </source>
</evidence>
<feature type="domain" description="ATP-dependent DNA ligase family profile" evidence="7">
    <location>
        <begin position="656"/>
        <end position="759"/>
    </location>
</feature>
<dbReference type="InParanoid" id="A0A317XQT9"/>
<dbReference type="SUPFAM" id="SSF50249">
    <property type="entry name" value="Nucleic acid-binding proteins"/>
    <property type="match status" value="1"/>
</dbReference>
<dbReference type="STRING" id="1882483.A0A317XQT9"/>
<feature type="compositionally biased region" description="Low complexity" evidence="6">
    <location>
        <begin position="146"/>
        <end position="159"/>
    </location>
</feature>
<dbReference type="InterPro" id="IPR050326">
    <property type="entry name" value="NAD_dep_DNA_ligaseB"/>
</dbReference>
<dbReference type="Gene3D" id="3.30.470.30">
    <property type="entry name" value="DNA ligase/mRNA capping enzyme"/>
    <property type="match status" value="2"/>
</dbReference>
<evidence type="ECO:0000256" key="2">
    <source>
        <dbReference type="ARBA" id="ARBA00022598"/>
    </source>
</evidence>
<feature type="compositionally biased region" description="Acidic residues" evidence="6">
    <location>
        <begin position="227"/>
        <end position="236"/>
    </location>
</feature>
<dbReference type="InterPro" id="IPR012340">
    <property type="entry name" value="NA-bd_OB-fold"/>
</dbReference>
<dbReference type="Gene3D" id="2.40.50.140">
    <property type="entry name" value="Nucleic acid-binding proteins"/>
    <property type="match status" value="1"/>
</dbReference>
<feature type="compositionally biased region" description="Acidic residues" evidence="6">
    <location>
        <begin position="269"/>
        <end position="279"/>
    </location>
</feature>
<dbReference type="GO" id="GO:0003910">
    <property type="term" value="F:DNA ligase (ATP) activity"/>
    <property type="evidence" value="ECO:0007669"/>
    <property type="project" value="InterPro"/>
</dbReference>
<reference evidence="8 9" key="1">
    <citation type="journal article" date="2018" name="Mol. Biol. Evol.">
        <title>Broad Genomic Sampling Reveals a Smut Pathogenic Ancestry of the Fungal Clade Ustilaginomycotina.</title>
        <authorList>
            <person name="Kijpornyongpan T."/>
            <person name="Mondo S.J."/>
            <person name="Barry K."/>
            <person name="Sandor L."/>
            <person name="Lee J."/>
            <person name="Lipzen A."/>
            <person name="Pangilinan J."/>
            <person name="LaButti K."/>
            <person name="Hainaut M."/>
            <person name="Henrissat B."/>
            <person name="Grigoriev I.V."/>
            <person name="Spatafora J.W."/>
            <person name="Aime M.C."/>
        </authorList>
    </citation>
    <scope>NUCLEOTIDE SEQUENCE [LARGE SCALE GENOMIC DNA]</scope>
    <source>
        <strain evidence="8 9">MCA 3645</strain>
    </source>
</reference>
<dbReference type="CDD" id="cd08041">
    <property type="entry name" value="OBF_kDNA_ligase_like"/>
    <property type="match status" value="1"/>
</dbReference>
<dbReference type="InterPro" id="IPR016059">
    <property type="entry name" value="DNA_ligase_ATP-dep_CS"/>
</dbReference>
<keyword evidence="3" id="KW-0235">DNA replication</keyword>
<dbReference type="AlphaFoldDB" id="A0A317XQT9"/>
<dbReference type="PROSITE" id="PS00333">
    <property type="entry name" value="DNA_LIGASE_A2"/>
    <property type="match status" value="1"/>
</dbReference>
<organism evidence="8 9">
    <name type="scientific">Testicularia cyperi</name>
    <dbReference type="NCBI Taxonomy" id="1882483"/>
    <lineage>
        <taxon>Eukaryota</taxon>
        <taxon>Fungi</taxon>
        <taxon>Dikarya</taxon>
        <taxon>Basidiomycota</taxon>
        <taxon>Ustilaginomycotina</taxon>
        <taxon>Ustilaginomycetes</taxon>
        <taxon>Ustilaginales</taxon>
        <taxon>Anthracoideaceae</taxon>
        <taxon>Testicularia</taxon>
    </lineage>
</organism>
<keyword evidence="5" id="KW-0234">DNA repair</keyword>
<proteinExistence type="predicted"/>
<evidence type="ECO:0000256" key="4">
    <source>
        <dbReference type="ARBA" id="ARBA00022763"/>
    </source>
</evidence>
<evidence type="ECO:0000313" key="9">
    <source>
        <dbReference type="Proteomes" id="UP000246740"/>
    </source>
</evidence>
<dbReference type="Pfam" id="PF14743">
    <property type="entry name" value="DNA_ligase_OB_2"/>
    <property type="match status" value="1"/>
</dbReference>
<dbReference type="Gene3D" id="3.30.1490.70">
    <property type="match status" value="1"/>
</dbReference>
<dbReference type="PROSITE" id="PS50160">
    <property type="entry name" value="DNA_LIGASE_A3"/>
    <property type="match status" value="1"/>
</dbReference>
<protein>
    <recommendedName>
        <fullName evidence="7">ATP-dependent DNA ligase family profile domain-containing protein</fullName>
    </recommendedName>
</protein>
<dbReference type="Pfam" id="PF01068">
    <property type="entry name" value="DNA_ligase_A_M"/>
    <property type="match status" value="1"/>
</dbReference>
<keyword evidence="4" id="KW-0227">DNA damage</keyword>
<gene>
    <name evidence="8" type="ORF">BCV70DRAFT_199750</name>
</gene>
<dbReference type="SUPFAM" id="SSF56091">
    <property type="entry name" value="DNA ligase/mRNA capping enzyme, catalytic domain"/>
    <property type="match status" value="2"/>
</dbReference>
<dbReference type="PANTHER" id="PTHR47810:SF1">
    <property type="entry name" value="DNA LIGASE B"/>
    <property type="match status" value="1"/>
</dbReference>
<dbReference type="GO" id="GO:0006260">
    <property type="term" value="P:DNA replication"/>
    <property type="evidence" value="ECO:0007669"/>
    <property type="project" value="UniProtKB-KW"/>
</dbReference>
<feature type="region of interest" description="Disordered" evidence="6">
    <location>
        <begin position="586"/>
        <end position="645"/>
    </location>
</feature>
<dbReference type="Proteomes" id="UP000246740">
    <property type="component" value="Unassembled WGS sequence"/>
</dbReference>
<evidence type="ECO:0000256" key="5">
    <source>
        <dbReference type="ARBA" id="ARBA00023204"/>
    </source>
</evidence>
<dbReference type="GO" id="GO:0006310">
    <property type="term" value="P:DNA recombination"/>
    <property type="evidence" value="ECO:0007669"/>
    <property type="project" value="InterPro"/>
</dbReference>
<dbReference type="PANTHER" id="PTHR47810">
    <property type="entry name" value="DNA LIGASE"/>
    <property type="match status" value="1"/>
</dbReference>
<evidence type="ECO:0000256" key="1">
    <source>
        <dbReference type="ARBA" id="ARBA00001968"/>
    </source>
</evidence>
<dbReference type="GO" id="GO:0006281">
    <property type="term" value="P:DNA repair"/>
    <property type="evidence" value="ECO:0007669"/>
    <property type="project" value="UniProtKB-KW"/>
</dbReference>
<dbReference type="OrthoDB" id="411785at2759"/>
<dbReference type="GO" id="GO:0005524">
    <property type="term" value="F:ATP binding"/>
    <property type="evidence" value="ECO:0007669"/>
    <property type="project" value="InterPro"/>
</dbReference>
<evidence type="ECO:0000256" key="6">
    <source>
        <dbReference type="SAM" id="MobiDB-lite"/>
    </source>
</evidence>
<evidence type="ECO:0000259" key="7">
    <source>
        <dbReference type="PROSITE" id="PS50160"/>
    </source>
</evidence>
<dbReference type="InterPro" id="IPR012310">
    <property type="entry name" value="DNA_ligase_ATP-dep_cent"/>
</dbReference>
<comment type="cofactor">
    <cofactor evidence="1">
        <name>a divalent metal cation</name>
        <dbReference type="ChEBI" id="CHEBI:60240"/>
    </cofactor>
</comment>
<dbReference type="EMBL" id="KZ819192">
    <property type="protein sequence ID" value="PWZ00472.1"/>
    <property type="molecule type" value="Genomic_DNA"/>
</dbReference>
<feature type="compositionally biased region" description="Pro residues" evidence="6">
    <location>
        <begin position="588"/>
        <end position="597"/>
    </location>
</feature>
<feature type="compositionally biased region" description="Low complexity" evidence="6">
    <location>
        <begin position="197"/>
        <end position="208"/>
    </location>
</feature>
<accession>A0A317XQT9</accession>
<feature type="compositionally biased region" description="Polar residues" evidence="6">
    <location>
        <begin position="164"/>
        <end position="173"/>
    </location>
</feature>
<name>A0A317XQT9_9BASI</name>
<sequence length="852" mass="94643">MAEVIDPETAVLHIPKMIRQDDYGYRTSVEGKEVTPLTIIPFGNEFKIAKNAGKTTFTLRRLRDGYYVCSCPSWKFSTERDKMRKTCPHLTDILGEDYERERIGIAKEAKSTVWESNKFRRTVSDSLHARHNQAKSMLDAHYKHLSSSQPSAAPSSSTSGPVDPQSSNCQHVPTMSAAAPASRESTSLQVPAGPKRSTITADASTSTSHVVADSTRPLQPPQRDAGSDTETEDEESLPSGSRTIPKSGPTTPSRSSTRRVRADGGPNCDSDDDDFVDDLEISPTKRARYGRGRRRHDDDDKVSLLLAKNWQLDADPSKPRSKPMDPTGWWVSEKLDGVRAFWDGKRLYSRQKIEWNAPAWWKNRLPKDITLDGELWMSRGTFQQTSQICRSTVRMGRLRTFKHHEERDSLERQWLREQVGGKLASQERLRQERERARQEQLDLEAGRLSATSAVGTVAGDPVEGGRAGEKTRPSWKSVKRMRVCITRPSSNTSGTETVRLSLGQALFEVVMRRAVSSDLPAEVLPSVPTQADSILAYSEKSVRRCRICGKMLADPKQSRCPPRPLSRDGGVATHEIRDLLDQVADQEPLPPSAPCPLPSSLRPAIPPSTSPDPRNRRMAHPYSNLASAQPDRSMHTSGIGRHATKSSSEWNQIKFMIFDSPSLGSQPVEDRWAELEKRFGATDGADIDDLEGPQIVLVSHQRCKSRDHLTDLMKQVEAKGGEGLMLRQPKSQYEGRRGNTLYKLKSWYDAEAVVIGYADGAGRHEGRTGSLVAKMACGTVFRVGTGMSDSMRENPPPLGSIISYRFFELSEDGYPRFPAFRGVAVDKSVPKDAVVRPSASMLRSTSNADLLP</sequence>